<dbReference type="Pfam" id="PF11190">
    <property type="entry name" value="DUF2976"/>
    <property type="match status" value="1"/>
</dbReference>
<keyword evidence="1" id="KW-0472">Membrane</keyword>
<evidence type="ECO:0000256" key="2">
    <source>
        <dbReference type="SAM" id="SignalP"/>
    </source>
</evidence>
<dbReference type="RefSeq" id="WP_353980893.1">
    <property type="nucleotide sequence ID" value="NZ_CP159578.1"/>
</dbReference>
<evidence type="ECO:0000256" key="1">
    <source>
        <dbReference type="SAM" id="Phobius"/>
    </source>
</evidence>
<gene>
    <name evidence="3" type="ORF">ABV408_02420</name>
</gene>
<proteinExistence type="predicted"/>
<feature type="transmembrane region" description="Helical" evidence="1">
    <location>
        <begin position="92"/>
        <end position="110"/>
    </location>
</feature>
<dbReference type="InterPro" id="IPR021356">
    <property type="entry name" value="Integr_conj_element_PFL4702"/>
</dbReference>
<protein>
    <submittedName>
        <fullName evidence="3">DUF2976 domain-containing protein</fullName>
    </submittedName>
</protein>
<feature type="chain" id="PRO_5044490899" evidence="2">
    <location>
        <begin position="30"/>
        <end position="118"/>
    </location>
</feature>
<dbReference type="AlphaFoldDB" id="A0AB74UFW0"/>
<name>A0AB74UFW0_9GAMM</name>
<reference evidence="3" key="1">
    <citation type="submission" date="2024-06" db="EMBL/GenBank/DDBJ databases">
        <title>Complete genome of Salinicola endophyticus HNIBRBA4755.</title>
        <authorList>
            <person name="Shin S.Y."/>
            <person name="Kang H."/>
            <person name="Song J."/>
        </authorList>
    </citation>
    <scope>NUCLEOTIDE SEQUENCE</scope>
    <source>
        <strain evidence="3">HNIBRBA4755</strain>
    </source>
</reference>
<sequence length="118" mass="12651">MKTRIAKRFGQVRHALASLLLLPSVAAMGALPTQEKITEGADGNLFGTIKKVGSEGFSLGYIGLTAFAIIVFIVALIWGFHESKKRGEWSTLGAVVAFGVLMVVIVIWLANYGDPIMS</sequence>
<evidence type="ECO:0000313" key="3">
    <source>
        <dbReference type="EMBL" id="XCJ80043.1"/>
    </source>
</evidence>
<dbReference type="EMBL" id="CP159578">
    <property type="protein sequence ID" value="XCJ80043.1"/>
    <property type="molecule type" value="Genomic_DNA"/>
</dbReference>
<keyword evidence="1" id="KW-1133">Transmembrane helix</keyword>
<accession>A0AB74UFW0</accession>
<keyword evidence="2" id="KW-0732">Signal</keyword>
<feature type="signal peptide" evidence="2">
    <location>
        <begin position="1"/>
        <end position="29"/>
    </location>
</feature>
<feature type="transmembrane region" description="Helical" evidence="1">
    <location>
        <begin position="59"/>
        <end position="80"/>
    </location>
</feature>
<keyword evidence="1" id="KW-0812">Transmembrane</keyword>
<organism evidence="3">
    <name type="scientific">Salinicola endophyticus</name>
    <dbReference type="NCBI Taxonomy" id="1949083"/>
    <lineage>
        <taxon>Bacteria</taxon>
        <taxon>Pseudomonadati</taxon>
        <taxon>Pseudomonadota</taxon>
        <taxon>Gammaproteobacteria</taxon>
        <taxon>Oceanospirillales</taxon>
        <taxon>Halomonadaceae</taxon>
        <taxon>Salinicola</taxon>
    </lineage>
</organism>